<protein>
    <submittedName>
        <fullName evidence="2">Suppressor of fused domain protein</fullName>
    </submittedName>
</protein>
<reference evidence="2" key="1">
    <citation type="submission" date="2021-10" db="EMBL/GenBank/DDBJ databases">
        <authorList>
            <person name="Dean J.D."/>
            <person name="Kim M.K."/>
            <person name="Newey C.N."/>
            <person name="Stoker T.S."/>
            <person name="Thompson D.W."/>
            <person name="Grose J.H."/>
        </authorList>
    </citation>
    <scope>NUCLEOTIDE SEQUENCE</scope>
    <source>
        <strain evidence="2">BT178</strain>
    </source>
</reference>
<dbReference type="EMBL" id="JAJADR010000005">
    <property type="protein sequence ID" value="MCB2409865.1"/>
    <property type="molecule type" value="Genomic_DNA"/>
</dbReference>
<dbReference type="Pfam" id="PF05076">
    <property type="entry name" value="SUFU"/>
    <property type="match status" value="1"/>
</dbReference>
<dbReference type="RefSeq" id="WP_226177709.1">
    <property type="nucleotide sequence ID" value="NZ_JAJADR010000005.1"/>
</dbReference>
<evidence type="ECO:0000313" key="3">
    <source>
        <dbReference type="Proteomes" id="UP001165296"/>
    </source>
</evidence>
<organism evidence="2 3">
    <name type="scientific">Hymenobacter lucidus</name>
    <dbReference type="NCBI Taxonomy" id="2880930"/>
    <lineage>
        <taxon>Bacteria</taxon>
        <taxon>Pseudomonadati</taxon>
        <taxon>Bacteroidota</taxon>
        <taxon>Cytophagia</taxon>
        <taxon>Cytophagales</taxon>
        <taxon>Hymenobacteraceae</taxon>
        <taxon>Hymenobacter</taxon>
    </lineage>
</organism>
<feature type="domain" description="Suppressor of fused-like" evidence="1">
    <location>
        <begin position="38"/>
        <end position="180"/>
    </location>
</feature>
<dbReference type="Proteomes" id="UP001165296">
    <property type="component" value="Unassembled WGS sequence"/>
</dbReference>
<proteinExistence type="predicted"/>
<accession>A0ABS8AUI2</accession>
<dbReference type="InterPro" id="IPR020941">
    <property type="entry name" value="SUFU-like_domain"/>
</dbReference>
<evidence type="ECO:0000313" key="2">
    <source>
        <dbReference type="EMBL" id="MCB2409865.1"/>
    </source>
</evidence>
<name>A0ABS8AUI2_9BACT</name>
<keyword evidence="3" id="KW-1185">Reference proteome</keyword>
<gene>
    <name evidence="2" type="ORF">LGH74_17880</name>
</gene>
<evidence type="ECO:0000259" key="1">
    <source>
        <dbReference type="Pfam" id="PF05076"/>
    </source>
</evidence>
<sequence length="184" mass="21489">MSYITKCKEHYARFFGPESTVRHLEAGPREKLHPTFFVLEFPPDQVHDFWIYSTVGMSLDREDTNLIELFIYSPQQDASLVELLTVCASYHRNVLPLNLHHTVNIGQPWLNNSTCDHAFISLPYLDGEELELLQHTEATTHCYWLIPITKSERDFKIEQGYEALEDLFEETRLDYLNPDRASLV</sequence>
<comment type="caution">
    <text evidence="2">The sequence shown here is derived from an EMBL/GenBank/DDBJ whole genome shotgun (WGS) entry which is preliminary data.</text>
</comment>